<dbReference type="InterPro" id="IPR000198">
    <property type="entry name" value="RhoGAP_dom"/>
</dbReference>
<dbReference type="InterPro" id="IPR036691">
    <property type="entry name" value="Endo/exonu/phosph_ase_sf"/>
</dbReference>
<proteinExistence type="predicted"/>
<protein>
    <submittedName>
        <fullName evidence="7">DNase I-like protein</fullName>
    </submittedName>
</protein>
<dbReference type="SMART" id="SM00324">
    <property type="entry name" value="RhoGAP"/>
    <property type="match status" value="1"/>
</dbReference>
<dbReference type="PANTHER" id="PTHR11200:SF300">
    <property type="entry name" value="TYPE II INOSITOL 1,4,5-TRISPHOSPHATE 5-PHOSPHATASE"/>
    <property type="match status" value="1"/>
</dbReference>
<dbReference type="SUPFAM" id="SSF48350">
    <property type="entry name" value="GTPase activation domain, GAP"/>
    <property type="match status" value="1"/>
</dbReference>
<dbReference type="GO" id="GO:0046856">
    <property type="term" value="P:phosphatidylinositol dephosphorylation"/>
    <property type="evidence" value="ECO:0007669"/>
    <property type="project" value="InterPro"/>
</dbReference>
<comment type="subcellular location">
    <subcellularLocation>
        <location evidence="2">Cytoplasmic vesicle</location>
        <location evidence="2">Phagosome membrane</location>
    </subcellularLocation>
    <subcellularLocation>
        <location evidence="1">Early endosome membrane</location>
    </subcellularLocation>
</comment>
<dbReference type="Gene3D" id="2.60.40.10">
    <property type="entry name" value="Immunoglobulins"/>
    <property type="match status" value="1"/>
</dbReference>
<evidence type="ECO:0000256" key="3">
    <source>
        <dbReference type="ARBA" id="ARBA00022753"/>
    </source>
</evidence>
<dbReference type="SUPFAM" id="SSF56219">
    <property type="entry name" value="DNase I-like"/>
    <property type="match status" value="1"/>
</dbReference>
<dbReference type="SMART" id="SM00128">
    <property type="entry name" value="IPPc"/>
    <property type="match status" value="1"/>
</dbReference>
<dbReference type="GO" id="GO:0004439">
    <property type="term" value="F:phosphatidylinositol-4,5-bisphosphate 5-phosphatase activity"/>
    <property type="evidence" value="ECO:0007669"/>
    <property type="project" value="TreeGrafter"/>
</dbReference>
<dbReference type="Pfam" id="PF22669">
    <property type="entry name" value="Exo_endo_phos2"/>
    <property type="match status" value="1"/>
</dbReference>
<comment type="caution">
    <text evidence="7">The sequence shown here is derived from an EMBL/GenBank/DDBJ whole genome shotgun (WGS) entry which is preliminary data.</text>
</comment>
<dbReference type="PANTHER" id="PTHR11200">
    <property type="entry name" value="INOSITOL 5-PHOSPHATASE"/>
    <property type="match status" value="1"/>
</dbReference>
<keyword evidence="3" id="KW-0967">Endosome</keyword>
<evidence type="ECO:0000256" key="2">
    <source>
        <dbReference type="ARBA" id="ARBA00004580"/>
    </source>
</evidence>
<dbReference type="InterPro" id="IPR000300">
    <property type="entry name" value="IPPc"/>
</dbReference>
<dbReference type="PROSITE" id="PS50238">
    <property type="entry name" value="RHOGAP"/>
    <property type="match status" value="1"/>
</dbReference>
<feature type="region of interest" description="Disordered" evidence="5">
    <location>
        <begin position="302"/>
        <end position="325"/>
    </location>
</feature>
<dbReference type="GO" id="GO:0031901">
    <property type="term" value="C:early endosome membrane"/>
    <property type="evidence" value="ECO:0007669"/>
    <property type="project" value="UniProtKB-SubCell"/>
</dbReference>
<feature type="domain" description="Rho-GAP" evidence="6">
    <location>
        <begin position="803"/>
        <end position="981"/>
    </location>
</feature>
<evidence type="ECO:0000256" key="5">
    <source>
        <dbReference type="SAM" id="MobiDB-lite"/>
    </source>
</evidence>
<dbReference type="Proteomes" id="UP001218218">
    <property type="component" value="Unassembled WGS sequence"/>
</dbReference>
<feature type="compositionally biased region" description="Pro residues" evidence="5">
    <location>
        <begin position="29"/>
        <end position="41"/>
    </location>
</feature>
<evidence type="ECO:0000256" key="1">
    <source>
        <dbReference type="ARBA" id="ARBA00004146"/>
    </source>
</evidence>
<feature type="region of interest" description="Disordered" evidence="5">
    <location>
        <begin position="29"/>
        <end position="50"/>
    </location>
</feature>
<dbReference type="Gene3D" id="3.60.10.10">
    <property type="entry name" value="Endonuclease/exonuclease/phosphatase"/>
    <property type="match status" value="1"/>
</dbReference>
<evidence type="ECO:0000256" key="4">
    <source>
        <dbReference type="ARBA" id="ARBA00023329"/>
    </source>
</evidence>
<keyword evidence="8" id="KW-1185">Reference proteome</keyword>
<dbReference type="Pfam" id="PF21310">
    <property type="entry name" value="OCRL-like_ASH"/>
    <property type="match status" value="1"/>
</dbReference>
<dbReference type="EMBL" id="JARIHO010000029">
    <property type="protein sequence ID" value="KAJ7337666.1"/>
    <property type="molecule type" value="Genomic_DNA"/>
</dbReference>
<dbReference type="InterPro" id="IPR046985">
    <property type="entry name" value="IP5"/>
</dbReference>
<keyword evidence="4" id="KW-0968">Cytoplasmic vesicle</keyword>
<dbReference type="InterPro" id="IPR008936">
    <property type="entry name" value="Rho_GTPase_activation_prot"/>
</dbReference>
<evidence type="ECO:0000313" key="7">
    <source>
        <dbReference type="EMBL" id="KAJ7337666.1"/>
    </source>
</evidence>
<dbReference type="InterPro" id="IPR013783">
    <property type="entry name" value="Ig-like_fold"/>
</dbReference>
<name>A0AAD7EMG8_9AGAR</name>
<dbReference type="Gene3D" id="1.10.555.10">
    <property type="entry name" value="Rho GTPase activation protein"/>
    <property type="match status" value="1"/>
</dbReference>
<reference evidence="7" key="1">
    <citation type="submission" date="2023-03" db="EMBL/GenBank/DDBJ databases">
        <title>Massive genome expansion in bonnet fungi (Mycena s.s.) driven by repeated elements and novel gene families across ecological guilds.</title>
        <authorList>
            <consortium name="Lawrence Berkeley National Laboratory"/>
            <person name="Harder C.B."/>
            <person name="Miyauchi S."/>
            <person name="Viragh M."/>
            <person name="Kuo A."/>
            <person name="Thoen E."/>
            <person name="Andreopoulos B."/>
            <person name="Lu D."/>
            <person name="Skrede I."/>
            <person name="Drula E."/>
            <person name="Henrissat B."/>
            <person name="Morin E."/>
            <person name="Kohler A."/>
            <person name="Barry K."/>
            <person name="LaButti K."/>
            <person name="Morin E."/>
            <person name="Salamov A."/>
            <person name="Lipzen A."/>
            <person name="Mereny Z."/>
            <person name="Hegedus B."/>
            <person name="Baldrian P."/>
            <person name="Stursova M."/>
            <person name="Weitz H."/>
            <person name="Taylor A."/>
            <person name="Grigoriev I.V."/>
            <person name="Nagy L.G."/>
            <person name="Martin F."/>
            <person name="Kauserud H."/>
        </authorList>
    </citation>
    <scope>NUCLEOTIDE SEQUENCE</scope>
    <source>
        <strain evidence="7">CBHHK002</strain>
    </source>
</reference>
<evidence type="ECO:0000259" key="6">
    <source>
        <dbReference type="PROSITE" id="PS50238"/>
    </source>
</evidence>
<dbReference type="AlphaFoldDB" id="A0AAD7EMG8"/>
<organism evidence="7 8">
    <name type="scientific">Mycena albidolilacea</name>
    <dbReference type="NCBI Taxonomy" id="1033008"/>
    <lineage>
        <taxon>Eukaryota</taxon>
        <taxon>Fungi</taxon>
        <taxon>Dikarya</taxon>
        <taxon>Basidiomycota</taxon>
        <taxon>Agaricomycotina</taxon>
        <taxon>Agaricomycetes</taxon>
        <taxon>Agaricomycetidae</taxon>
        <taxon>Agaricales</taxon>
        <taxon>Marasmiineae</taxon>
        <taxon>Mycenaceae</taxon>
        <taxon>Mycena</taxon>
    </lineage>
</organism>
<dbReference type="Pfam" id="PF00620">
    <property type="entry name" value="RhoGAP"/>
    <property type="match status" value="1"/>
</dbReference>
<evidence type="ECO:0000313" key="8">
    <source>
        <dbReference type="Proteomes" id="UP001218218"/>
    </source>
</evidence>
<dbReference type="GO" id="GO:0007165">
    <property type="term" value="P:signal transduction"/>
    <property type="evidence" value="ECO:0007669"/>
    <property type="project" value="InterPro"/>
</dbReference>
<gene>
    <name evidence="7" type="ORF">DFH08DRAFT_877274</name>
</gene>
<dbReference type="InterPro" id="IPR048869">
    <property type="entry name" value="OCRL-1_2_ASH"/>
</dbReference>
<accession>A0AAD7EMG8</accession>
<sequence length="981" mass="107845">MSALESSIRALLRPSDQVKVVLEALVVPPPNNAGTPDPSPRSPNRSQIDDTRSKRILAVVAHSDGPNMQEEGSVFILKWKAAGRAFDQSDILRVFPVFGGFSITMAQVRRETWPMAESSPGLLSLTITQGDIQDLEPLTLATQHVQTLRDVLAECKRLKEIADAPPVSAPPLTTFSWLAPYTSKRVPLPALFGVPQDLRVAQKPLHTRLSAAFAGEAGDDFTDIVRIRDEWIRSRVRETSSKGKQHLRMRIGTFNVNGNLPSQDLSPWVGGNGNSNTTDPFIPPLKEFSPFSIAEVAKNPFDTPAPAPISDESEPKPEAAPAPSRVVLGEKKPVNVDAHPGLDLLVLGFQELDLSTEALIYSTSTLKEEAWCTAAFAALGARAELYEKLASKQLVGMLIVVIVRKALKPCFSEIKTSAAGTGIMGLMGNKGGTAIRMKFTPPATDAVKNPGPTVLTFVNAHLAAFDEMVEKRNADFHDLAKRLRFDLGPSLPEGATAPVPVTCNVFESDALFWMVSDLNYRIDAPDADVRTILAAEEWAESRYETLLQYDQLKSAIRTNKAFDMFSEGPIVHLPTYRFNAGLLKDDLGYDLKRRPAWTDRVLFTSNVFAPIQQLSYTGHPQITQSDHRPVSAEFTIEVDLYDQPAAEAAADKLYRQLNGLEDAHEDTNARINLKIMNAAVDLGKVSYKQTVIQQVGIRNIGKVPCAYRLVPVDPESSVHPDWLKVEPMTTLLLPDELAYITLTAYVDNDSASRLNIDHKALECTLILHTVMGKDHFIAVTAEYVPTCFANTLSRLTLLPGPIRSLKSQSELLAVDRAINAPREIMRLVNWMMGPELHLDSVFVSPADETKVATIRECLDTGADFPFSPDPKDDQAPVAFGETLFRLLDSLPEPLIPVELHLRCSEAANRYEAFELLDALPPTAVNVWISVTAFLHFVCQSSADPDAKTQKIAGLFAPVLLRDTSNLASPVGRRNFLLHFIS</sequence>